<evidence type="ECO:0000256" key="4">
    <source>
        <dbReference type="ARBA" id="ARBA00022475"/>
    </source>
</evidence>
<dbReference type="GO" id="GO:0016323">
    <property type="term" value="C:basolateral plasma membrane"/>
    <property type="evidence" value="ECO:0007669"/>
    <property type="project" value="UniProtKB-SubCell"/>
</dbReference>
<evidence type="ECO:0000256" key="3">
    <source>
        <dbReference type="ARBA" id="ARBA00022448"/>
    </source>
</evidence>
<dbReference type="FunFam" id="1.20.1250.20:FF:000077">
    <property type="entry name" value="Proton-coupled monocarboxylate transporter 3"/>
    <property type="match status" value="1"/>
</dbReference>
<feature type="transmembrane region" description="Helical" evidence="11">
    <location>
        <begin position="853"/>
        <end position="874"/>
    </location>
</feature>
<dbReference type="InterPro" id="IPR036179">
    <property type="entry name" value="Ig-like_dom_sf"/>
</dbReference>
<feature type="transmembrane region" description="Helical" evidence="11">
    <location>
        <begin position="880"/>
        <end position="902"/>
    </location>
</feature>
<dbReference type="CDD" id="cd00098">
    <property type="entry name" value="IgC1"/>
    <property type="match status" value="3"/>
</dbReference>
<dbReference type="Pfam" id="PF14645">
    <property type="entry name" value="Chibby"/>
    <property type="match status" value="1"/>
</dbReference>
<evidence type="ECO:0000256" key="5">
    <source>
        <dbReference type="ARBA" id="ARBA00022692"/>
    </source>
</evidence>
<feature type="region of interest" description="Disordered" evidence="10">
    <location>
        <begin position="116"/>
        <end position="135"/>
    </location>
</feature>
<dbReference type="SUPFAM" id="SSF48726">
    <property type="entry name" value="Immunoglobulin"/>
    <property type="match status" value="3"/>
</dbReference>
<feature type="transmembrane region" description="Helical" evidence="11">
    <location>
        <begin position="644"/>
        <end position="665"/>
    </location>
</feature>
<dbReference type="Gene3D" id="1.20.1250.20">
    <property type="entry name" value="MFS general substrate transporter like domains"/>
    <property type="match status" value="1"/>
</dbReference>
<dbReference type="GO" id="GO:0015293">
    <property type="term" value="F:symporter activity"/>
    <property type="evidence" value="ECO:0007669"/>
    <property type="project" value="UniProtKB-KW"/>
</dbReference>
<evidence type="ECO:0000259" key="12">
    <source>
        <dbReference type="PROSITE" id="PS50835"/>
    </source>
</evidence>
<feature type="non-terminal residue" evidence="14">
    <location>
        <position position="1"/>
    </location>
</feature>
<evidence type="ECO:0000256" key="11">
    <source>
        <dbReference type="SAM" id="Phobius"/>
    </source>
</evidence>
<feature type="compositionally biased region" description="Acidic residues" evidence="10">
    <location>
        <begin position="30"/>
        <end position="39"/>
    </location>
</feature>
<dbReference type="AlphaFoldDB" id="A0A8X8BQM5"/>
<name>A0A8X8BQM5_POLSE</name>
<dbReference type="Pfam" id="PF07654">
    <property type="entry name" value="C1-set"/>
    <property type="match status" value="3"/>
</dbReference>
<dbReference type="InterPro" id="IPR028118">
    <property type="entry name" value="Chibby_fam"/>
</dbReference>
<feature type="transmembrane region" description="Helical" evidence="11">
    <location>
        <begin position="388"/>
        <end position="410"/>
    </location>
</feature>
<feature type="coiled-coil region" evidence="9">
    <location>
        <begin position="502"/>
        <end position="529"/>
    </location>
</feature>
<evidence type="ECO:0000259" key="13">
    <source>
        <dbReference type="PROSITE" id="PS50850"/>
    </source>
</evidence>
<keyword evidence="4" id="KW-1003">Cell membrane</keyword>
<keyword evidence="5 11" id="KW-0812">Transmembrane</keyword>
<proteinExistence type="inferred from homology"/>
<organism evidence="14 15">
    <name type="scientific">Polypterus senegalus</name>
    <name type="common">Senegal bichir</name>
    <dbReference type="NCBI Taxonomy" id="55291"/>
    <lineage>
        <taxon>Eukaryota</taxon>
        <taxon>Metazoa</taxon>
        <taxon>Chordata</taxon>
        <taxon>Craniata</taxon>
        <taxon>Vertebrata</taxon>
        <taxon>Euteleostomi</taxon>
        <taxon>Actinopterygii</taxon>
        <taxon>Polypteriformes</taxon>
        <taxon>Polypteridae</taxon>
        <taxon>Polypterus</taxon>
    </lineage>
</organism>
<feature type="transmembrane region" description="Helical" evidence="11">
    <location>
        <begin position="619"/>
        <end position="638"/>
    </location>
</feature>
<evidence type="ECO:0000256" key="6">
    <source>
        <dbReference type="ARBA" id="ARBA00022847"/>
    </source>
</evidence>
<feature type="transmembrane region" description="Helical" evidence="11">
    <location>
        <begin position="824"/>
        <end position="846"/>
    </location>
</feature>
<feature type="transmembrane region" description="Helical" evidence="11">
    <location>
        <begin position="592"/>
        <end position="612"/>
    </location>
</feature>
<dbReference type="Pfam" id="PF07690">
    <property type="entry name" value="MFS_1"/>
    <property type="match status" value="1"/>
</dbReference>
<feature type="transmembrane region" description="Helical" evidence="11">
    <location>
        <begin position="914"/>
        <end position="933"/>
    </location>
</feature>
<feature type="transmembrane region" description="Helical" evidence="11">
    <location>
        <begin position="708"/>
        <end position="727"/>
    </location>
</feature>
<keyword evidence="7 11" id="KW-1133">Transmembrane helix</keyword>
<keyword evidence="8 11" id="KW-0472">Membrane</keyword>
<feature type="transmembrane region" description="Helical" evidence="11">
    <location>
        <begin position="550"/>
        <end position="572"/>
    </location>
</feature>
<feature type="transmembrane region" description="Helical" evidence="11">
    <location>
        <begin position="787"/>
        <end position="812"/>
    </location>
</feature>
<dbReference type="InterPro" id="IPR050327">
    <property type="entry name" value="Proton-linked_MCT"/>
</dbReference>
<evidence type="ECO:0000256" key="2">
    <source>
        <dbReference type="ARBA" id="ARBA00006727"/>
    </source>
</evidence>
<feature type="compositionally biased region" description="Acidic residues" evidence="10">
    <location>
        <begin position="47"/>
        <end position="58"/>
    </location>
</feature>
<evidence type="ECO:0000256" key="7">
    <source>
        <dbReference type="ARBA" id="ARBA00022989"/>
    </source>
</evidence>
<dbReference type="SMART" id="SM00407">
    <property type="entry name" value="IGc1"/>
    <property type="match status" value="3"/>
</dbReference>
<feature type="domain" description="Ig-like" evidence="12">
    <location>
        <begin position="172"/>
        <end position="270"/>
    </location>
</feature>
<feature type="compositionally biased region" description="Basic and acidic residues" evidence="10">
    <location>
        <begin position="1015"/>
        <end position="1032"/>
    </location>
</feature>
<dbReference type="EMBL" id="JAATIS010003638">
    <property type="protein sequence ID" value="KAG2464366.1"/>
    <property type="molecule type" value="Genomic_DNA"/>
</dbReference>
<sequence>MRRRFPVSQVLDHIFGENEGEDTEQHSDSDEQVSEEEDNVEYHPEDTDTSDESDEEVTGAEAAPAERLKSKNAIPKLEILSDSTPNKLDHLTLTCRAMDFYPPNVTLLWDHSLPGVPHTAQQESPTSPNNGKFSSSSVLHVNTSLWRPEKEIGCLVNHSSVTQLLKKYIKRPVALKVNLTSEVSFASPDFLTLTCSAVGFYPSNVTLSWDHSLPTNLSYKHQEMPTLLQDGTYSSSSSLQVNSSVWIPGTEIGCEVNHSSLIQPLRETIRRGVIMLTVQWTSDFRNLTCSAVGFYPPSVSLTWHHSLLGIPNTTELEDPKLLQDGTYSRSTTMQFNASLWSPGIEIGCEANHSSLIQPLRKNLTSEEQQSAKCLLPDSFLLGRLKMCYLKTGLLSTGVLLMVLAVIAVHVRTSKFKHSDSEGKGMQVEMQRLKQRSQKLEEENNFLKLKVDILLDMLERSVRESELGLEYGSPSMKIGDQILKFEDGQWVAEADEGVIHKDAQRLKKRNRQLEEENNLLKLKIDILLDMVHKKMGVQEDRVSVKPPDGGWGWIVLLGCFVITGFSYAFPKAVSVYFKELMMDFHVGYSDTAWISSIMLAMLYGTGPLCSILVNKFGCRPTMLVGGLLASGGMVMASFTRNIIELYLTAGVVTGLGLALNFQPSLIMLGSYFDKRRPLANGLAAAGSPVFLSALSPLGQVLLKTFGWRGGFLIMGGLLLNCCTCGAVMRPLETKRKRALRVTRDPQELKEMLPTGQLAKKENMGKMSKKHKKQKKKLLDFTVFQNRGFIIYTVAKFITVLGLFVPTILLVNYAKDMGVPDQEAAFLLSIIGFIDIFARPTCGFFAGLQRLRPKVAYIFSFALLFNGLTDVCSAKATDYTGLVIFCVFFGISYGMVGALQFEVLMGIVGSQKFPSALGLVLLIEALAVLIGPPSAGRLVDAYRNYELIFYMAGTELIAAAIFLALASFCCIRKTEHPSPSGPEHDDETHIQRRHPDLDSKKVAFKDGIEDDGMQRVSVHEDEQSQDHQKHMEDC</sequence>
<dbReference type="InterPro" id="IPR020846">
    <property type="entry name" value="MFS_dom"/>
</dbReference>
<reference evidence="14 15" key="1">
    <citation type="journal article" date="2021" name="Cell">
        <title>Tracing the genetic footprints of vertebrate landing in non-teleost ray-finned fishes.</title>
        <authorList>
            <person name="Bi X."/>
            <person name="Wang K."/>
            <person name="Yang L."/>
            <person name="Pan H."/>
            <person name="Jiang H."/>
            <person name="Wei Q."/>
            <person name="Fang M."/>
            <person name="Yu H."/>
            <person name="Zhu C."/>
            <person name="Cai Y."/>
            <person name="He Y."/>
            <person name="Gan X."/>
            <person name="Zeng H."/>
            <person name="Yu D."/>
            <person name="Zhu Y."/>
            <person name="Jiang H."/>
            <person name="Qiu Q."/>
            <person name="Yang H."/>
            <person name="Zhang Y.E."/>
            <person name="Wang W."/>
            <person name="Zhu M."/>
            <person name="He S."/>
            <person name="Zhang G."/>
        </authorList>
    </citation>
    <scope>NUCLEOTIDE SEQUENCE [LARGE SCALE GENOMIC DNA]</scope>
    <source>
        <strain evidence="14">Bchr_013</strain>
    </source>
</reference>
<evidence type="ECO:0000256" key="8">
    <source>
        <dbReference type="ARBA" id="ARBA00023136"/>
    </source>
</evidence>
<feature type="coiled-coil region" evidence="9">
    <location>
        <begin position="422"/>
        <end position="456"/>
    </location>
</feature>
<keyword evidence="6" id="KW-0769">Symport</keyword>
<dbReference type="InterPro" id="IPR011701">
    <property type="entry name" value="MFS"/>
</dbReference>
<dbReference type="InterPro" id="IPR004743">
    <property type="entry name" value="MCT"/>
</dbReference>
<protein>
    <submittedName>
        <fullName evidence="14">MOT3 protein</fullName>
    </submittedName>
</protein>
<dbReference type="PANTHER" id="PTHR11360:SF26">
    <property type="entry name" value="MONOCARBOXYLATE TRANSPORTER 3"/>
    <property type="match status" value="1"/>
</dbReference>
<evidence type="ECO:0000256" key="10">
    <source>
        <dbReference type="SAM" id="MobiDB-lite"/>
    </source>
</evidence>
<dbReference type="InterPro" id="IPR013783">
    <property type="entry name" value="Ig-like_fold"/>
</dbReference>
<keyword evidence="15" id="KW-1185">Reference proteome</keyword>
<evidence type="ECO:0000313" key="14">
    <source>
        <dbReference type="EMBL" id="KAG2464366.1"/>
    </source>
</evidence>
<dbReference type="InterPro" id="IPR036259">
    <property type="entry name" value="MFS_trans_sf"/>
</dbReference>
<dbReference type="PROSITE" id="PS50850">
    <property type="entry name" value="MFS"/>
    <property type="match status" value="1"/>
</dbReference>
<feature type="domain" description="Ig-like" evidence="12">
    <location>
        <begin position="287"/>
        <end position="364"/>
    </location>
</feature>
<evidence type="ECO:0000313" key="15">
    <source>
        <dbReference type="Proteomes" id="UP000886611"/>
    </source>
</evidence>
<dbReference type="CDD" id="cd17430">
    <property type="entry name" value="MFS_MCT3_4"/>
    <property type="match status" value="1"/>
</dbReference>
<dbReference type="InterPro" id="IPR007110">
    <property type="entry name" value="Ig-like_dom"/>
</dbReference>
<dbReference type="Gene3D" id="2.60.40.10">
    <property type="entry name" value="Immunoglobulins"/>
    <property type="match status" value="3"/>
</dbReference>
<feature type="domain" description="Ig-like" evidence="12">
    <location>
        <begin position="75"/>
        <end position="170"/>
    </location>
</feature>
<keyword evidence="9" id="KW-0175">Coiled coil</keyword>
<comment type="caution">
    <text evidence="14">The sequence shown here is derived from an EMBL/GenBank/DDBJ whole genome shotgun (WGS) entry which is preliminary data.</text>
</comment>
<dbReference type="PANTHER" id="PTHR11360">
    <property type="entry name" value="MONOCARBOXYLATE TRANSPORTER"/>
    <property type="match status" value="1"/>
</dbReference>
<evidence type="ECO:0000256" key="9">
    <source>
        <dbReference type="SAM" id="Coils"/>
    </source>
</evidence>
<dbReference type="SUPFAM" id="SSF103473">
    <property type="entry name" value="MFS general substrate transporter"/>
    <property type="match status" value="1"/>
</dbReference>
<comment type="subcellular location">
    <subcellularLocation>
        <location evidence="1">Basolateral cell membrane</location>
        <topology evidence="1">Multi-pass membrane protein</topology>
    </subcellularLocation>
</comment>
<dbReference type="Proteomes" id="UP000886611">
    <property type="component" value="Unassembled WGS sequence"/>
</dbReference>
<evidence type="ECO:0000256" key="1">
    <source>
        <dbReference type="ARBA" id="ARBA00004554"/>
    </source>
</evidence>
<feature type="compositionally biased region" description="Polar residues" evidence="10">
    <location>
        <begin position="119"/>
        <end position="135"/>
    </location>
</feature>
<feature type="transmembrane region" description="Helical" evidence="11">
    <location>
        <begin position="677"/>
        <end position="696"/>
    </location>
</feature>
<dbReference type="InterPro" id="IPR003597">
    <property type="entry name" value="Ig_C1-set"/>
</dbReference>
<gene>
    <name evidence="14" type="primary">Slc16a3_0</name>
    <name evidence="14" type="ORF">GTO96_0002377</name>
</gene>
<feature type="non-terminal residue" evidence="14">
    <location>
        <position position="1032"/>
    </location>
</feature>
<dbReference type="PROSITE" id="PS50835">
    <property type="entry name" value="IG_LIKE"/>
    <property type="match status" value="3"/>
</dbReference>
<feature type="region of interest" description="Disordered" evidence="10">
    <location>
        <begin position="1"/>
        <end position="69"/>
    </location>
</feature>
<keyword evidence="3" id="KW-0813">Transport</keyword>
<comment type="similarity">
    <text evidence="2">Belongs to the major facilitator superfamily. Monocarboxylate porter (TC 2.A.1.13) family.</text>
</comment>
<dbReference type="NCBIfam" id="TIGR00892">
    <property type="entry name" value="2A0113"/>
    <property type="match status" value="1"/>
</dbReference>
<feature type="compositionally biased region" description="Basic and acidic residues" evidence="10">
    <location>
        <begin position="974"/>
        <end position="1005"/>
    </location>
</feature>
<feature type="region of interest" description="Disordered" evidence="10">
    <location>
        <begin position="974"/>
        <end position="1032"/>
    </location>
</feature>
<feature type="domain" description="Major facilitator superfamily (MFS) profile" evidence="13">
    <location>
        <begin position="551"/>
        <end position="969"/>
    </location>
</feature>
<accession>A0A8X8BQM5</accession>
<feature type="transmembrane region" description="Helical" evidence="11">
    <location>
        <begin position="945"/>
        <end position="969"/>
    </location>
</feature>
<dbReference type="GO" id="GO:0008028">
    <property type="term" value="F:monocarboxylic acid transmembrane transporter activity"/>
    <property type="evidence" value="ECO:0007669"/>
    <property type="project" value="InterPro"/>
</dbReference>